<keyword evidence="2" id="KW-0812">Transmembrane</keyword>
<accession>A0A1T4S581</accession>
<feature type="compositionally biased region" description="Basic and acidic residues" evidence="1">
    <location>
        <begin position="253"/>
        <end position="263"/>
    </location>
</feature>
<keyword evidence="2" id="KW-1133">Transmembrane helix</keyword>
<feature type="compositionally biased region" description="Acidic residues" evidence="1">
    <location>
        <begin position="33"/>
        <end position="49"/>
    </location>
</feature>
<dbReference type="Proteomes" id="UP000190637">
    <property type="component" value="Unassembled WGS sequence"/>
</dbReference>
<name>A0A1T4S581_9ACTN</name>
<dbReference type="EMBL" id="FUWS01000008">
    <property type="protein sequence ID" value="SKA23385.1"/>
    <property type="molecule type" value="Genomic_DNA"/>
</dbReference>
<proteinExistence type="predicted"/>
<sequence>MIIALVAIVVIIVVLILVVLGMRALGPNAARDDDYDDDYETEEGGEEPEERPRRSRRASARDDDPDDEPAPRQRAKRRSRDEDEDEPRPARRSRGRRPRDDDWGDDSDGMSDNAFWSSLADEEDTPFGERDDRDRDEPRESDRAAGRRDTRNESTQAMEAVRDKDYDDLYEDEPAPPSRGRRSRDDAPRPAEAPADGGATIADPNLAMLASLGHSDDAPQASPPPPSSSSTSSATDATVVWNPPAGSSPQQRQWEDAPAERDPLAASSSLSAPSS</sequence>
<evidence type="ECO:0000313" key="3">
    <source>
        <dbReference type="EMBL" id="SKA23385.1"/>
    </source>
</evidence>
<evidence type="ECO:0000313" key="4">
    <source>
        <dbReference type="Proteomes" id="UP000190637"/>
    </source>
</evidence>
<feature type="compositionally biased region" description="Low complexity" evidence="1">
    <location>
        <begin position="190"/>
        <end position="199"/>
    </location>
</feature>
<feature type="compositionally biased region" description="Basic and acidic residues" evidence="1">
    <location>
        <begin position="127"/>
        <end position="152"/>
    </location>
</feature>
<evidence type="ECO:0000256" key="2">
    <source>
        <dbReference type="SAM" id="Phobius"/>
    </source>
</evidence>
<dbReference type="AlphaFoldDB" id="A0A1T4S581"/>
<feature type="transmembrane region" description="Helical" evidence="2">
    <location>
        <begin position="6"/>
        <end position="25"/>
    </location>
</feature>
<gene>
    <name evidence="3" type="ORF">SAMN02745673_03211</name>
</gene>
<keyword evidence="2" id="KW-0472">Membrane</keyword>
<protein>
    <submittedName>
        <fullName evidence="3">Uncharacterized protein</fullName>
    </submittedName>
</protein>
<reference evidence="3 4" key="1">
    <citation type="submission" date="2017-02" db="EMBL/GenBank/DDBJ databases">
        <authorList>
            <person name="Peterson S.W."/>
        </authorList>
    </citation>
    <scope>NUCLEOTIDE SEQUENCE [LARGE SCALE GENOMIC DNA]</scope>
    <source>
        <strain evidence="3 4">DSM 45154</strain>
    </source>
</reference>
<feature type="non-terminal residue" evidence="3">
    <location>
        <position position="275"/>
    </location>
</feature>
<feature type="compositionally biased region" description="Low complexity" evidence="1">
    <location>
        <begin position="228"/>
        <end position="238"/>
    </location>
</feature>
<organism evidence="3 4">
    <name type="scientific">Marinactinospora thermotolerans DSM 45154</name>
    <dbReference type="NCBI Taxonomy" id="1122192"/>
    <lineage>
        <taxon>Bacteria</taxon>
        <taxon>Bacillati</taxon>
        <taxon>Actinomycetota</taxon>
        <taxon>Actinomycetes</taxon>
        <taxon>Streptosporangiales</taxon>
        <taxon>Nocardiopsidaceae</taxon>
        <taxon>Marinactinospora</taxon>
    </lineage>
</organism>
<keyword evidence="4" id="KW-1185">Reference proteome</keyword>
<dbReference type="STRING" id="1122192.SAMN02745673_03211"/>
<evidence type="ECO:0000256" key="1">
    <source>
        <dbReference type="SAM" id="MobiDB-lite"/>
    </source>
</evidence>
<feature type="region of interest" description="Disordered" evidence="1">
    <location>
        <begin position="27"/>
        <end position="275"/>
    </location>
</feature>
<feature type="compositionally biased region" description="Low complexity" evidence="1">
    <location>
        <begin position="264"/>
        <end position="275"/>
    </location>
</feature>